<keyword evidence="1" id="KW-0802">TPR repeat</keyword>
<dbReference type="SMART" id="SM00028">
    <property type="entry name" value="TPR"/>
    <property type="match status" value="2"/>
</dbReference>
<evidence type="ECO:0000256" key="1">
    <source>
        <dbReference type="PROSITE-ProRule" id="PRU00339"/>
    </source>
</evidence>
<dbReference type="InterPro" id="IPR011990">
    <property type="entry name" value="TPR-like_helical_dom_sf"/>
</dbReference>
<dbReference type="InterPro" id="IPR019734">
    <property type="entry name" value="TPR_rpt"/>
</dbReference>
<evidence type="ECO:0008006" key="4">
    <source>
        <dbReference type="Google" id="ProtNLM"/>
    </source>
</evidence>
<dbReference type="AlphaFoldDB" id="A0A367RAU9"/>
<feature type="repeat" description="TPR" evidence="1">
    <location>
        <begin position="23"/>
        <end position="56"/>
    </location>
</feature>
<gene>
    <name evidence="2" type="ORF">A6769_27755</name>
</gene>
<reference evidence="2 3" key="1">
    <citation type="submission" date="2016-04" db="EMBL/GenBank/DDBJ databases">
        <authorList>
            <person name="Evans L.H."/>
            <person name="Alamgir A."/>
            <person name="Owens N."/>
            <person name="Weber N.D."/>
            <person name="Virtaneva K."/>
            <person name="Barbian K."/>
            <person name="Babar A."/>
            <person name="Rosenke K."/>
        </authorList>
    </citation>
    <scope>NUCLEOTIDE SEQUENCE [LARGE SCALE GENOMIC DNA]</scope>
    <source>
        <strain evidence="2">NIES-2108</strain>
    </source>
</reference>
<dbReference type="PROSITE" id="PS50005">
    <property type="entry name" value="TPR"/>
    <property type="match status" value="1"/>
</dbReference>
<protein>
    <recommendedName>
        <fullName evidence="4">Tetratricopeptide repeat protein</fullName>
    </recommendedName>
</protein>
<sequence length="186" mass="21770">MEYQLKKIVTHYRKALQIKPDNLAVYDKIAELYYEQGELDKTLKVCQEALQIQSDLASVSKLLNKMLQTLGFEGEEITTFQNLLQIKLDYERVDILLSRSETVKTPADVKTWKNAIVLGYDFKEKKQWNEVITAYMKAIEIEPSLSLSYFTLNYISNYCLTPELNQLERIIAFYYQLIQGRLTSPY</sequence>
<dbReference type="EMBL" id="LXQE01000165">
    <property type="protein sequence ID" value="RCJ32532.1"/>
    <property type="molecule type" value="Genomic_DNA"/>
</dbReference>
<dbReference type="SUPFAM" id="SSF48452">
    <property type="entry name" value="TPR-like"/>
    <property type="match status" value="1"/>
</dbReference>
<comment type="caution">
    <text evidence="2">The sequence shown here is derived from an EMBL/GenBank/DDBJ whole genome shotgun (WGS) entry which is preliminary data.</text>
</comment>
<evidence type="ECO:0000313" key="2">
    <source>
        <dbReference type="EMBL" id="RCJ32532.1"/>
    </source>
</evidence>
<evidence type="ECO:0000313" key="3">
    <source>
        <dbReference type="Proteomes" id="UP000252085"/>
    </source>
</evidence>
<dbReference type="Proteomes" id="UP000252085">
    <property type="component" value="Unassembled WGS sequence"/>
</dbReference>
<proteinExistence type="predicted"/>
<name>A0A367RAU9_NOSPU</name>
<organism evidence="2 3">
    <name type="scientific">Nostoc punctiforme NIES-2108</name>
    <dbReference type="NCBI Taxonomy" id="1356359"/>
    <lineage>
        <taxon>Bacteria</taxon>
        <taxon>Bacillati</taxon>
        <taxon>Cyanobacteriota</taxon>
        <taxon>Cyanophyceae</taxon>
        <taxon>Nostocales</taxon>
        <taxon>Nostocaceae</taxon>
        <taxon>Nostoc</taxon>
    </lineage>
</organism>
<accession>A0A367RAU9</accession>
<dbReference type="Gene3D" id="1.25.40.10">
    <property type="entry name" value="Tetratricopeptide repeat domain"/>
    <property type="match status" value="1"/>
</dbReference>